<dbReference type="GO" id="GO:0046872">
    <property type="term" value="F:metal ion binding"/>
    <property type="evidence" value="ECO:0007669"/>
    <property type="project" value="UniProtKB-KW"/>
</dbReference>
<accession>A0A158FP33</accession>
<evidence type="ECO:0000256" key="1">
    <source>
        <dbReference type="ARBA" id="ARBA00022723"/>
    </source>
</evidence>
<dbReference type="EMBL" id="FCOC02000003">
    <property type="protein sequence ID" value="SAL21586.1"/>
    <property type="molecule type" value="Genomic_DNA"/>
</dbReference>
<dbReference type="OrthoDB" id="9784009at2"/>
<proteinExistence type="predicted"/>
<gene>
    <name evidence="3" type="ORF">AWB64_01598</name>
</gene>
<dbReference type="PANTHER" id="PTHR43084">
    <property type="entry name" value="PERSULFIDE DIOXYGENASE ETHE1"/>
    <property type="match status" value="1"/>
</dbReference>
<reference evidence="3 4" key="1">
    <citation type="submission" date="2016-01" db="EMBL/GenBank/DDBJ databases">
        <authorList>
            <person name="Oliw E.H."/>
        </authorList>
    </citation>
    <scope>NUCLEOTIDE SEQUENCE [LARGE SCALE GENOMIC DNA]</scope>
    <source>
        <strain evidence="3">LMG 22029</strain>
    </source>
</reference>
<evidence type="ECO:0000259" key="2">
    <source>
        <dbReference type="SMART" id="SM00849"/>
    </source>
</evidence>
<dbReference type="SUPFAM" id="SSF56281">
    <property type="entry name" value="Metallo-hydrolase/oxidoreductase"/>
    <property type="match status" value="1"/>
</dbReference>
<dbReference type="GO" id="GO:0070813">
    <property type="term" value="P:hydrogen sulfide metabolic process"/>
    <property type="evidence" value="ECO:0007669"/>
    <property type="project" value="TreeGrafter"/>
</dbReference>
<dbReference type="SMART" id="SM00849">
    <property type="entry name" value="Lactamase_B"/>
    <property type="match status" value="1"/>
</dbReference>
<dbReference type="InterPro" id="IPR036866">
    <property type="entry name" value="RibonucZ/Hydroxyglut_hydro"/>
</dbReference>
<dbReference type="InterPro" id="IPR044528">
    <property type="entry name" value="POD-like_MBL-fold"/>
</dbReference>
<feature type="domain" description="Metallo-beta-lactamase" evidence="2">
    <location>
        <begin position="13"/>
        <end position="204"/>
    </location>
</feature>
<evidence type="ECO:0000313" key="3">
    <source>
        <dbReference type="EMBL" id="SAL21586.1"/>
    </source>
</evidence>
<dbReference type="InterPro" id="IPR001279">
    <property type="entry name" value="Metallo-B-lactamas"/>
</dbReference>
<dbReference type="InterPro" id="IPR051682">
    <property type="entry name" value="Mito_Persulfide_Diox"/>
</dbReference>
<sequence length="286" mass="31343">MRPRVEAFHDPATSTMTYVVYEAPGSPCAIIDAVLDYEPASGRISSGSADRVIRFVTAQNLQAQWLLETHAHADHISAAAYIRKQLGGAIAIGEHIRSVQRAFERIFNLDAHASSGAAPFDHLFVDGDRFQVGTLTGKVMHVPGHTPADVAYLFDGMAFMGDTLFMPDVGTARCDFPGGNAHTLYESTRRLLSLPPQTRLFACHDYPPEGRGTRWETTVAEQRADNIHVRDGITASEFVAMRTARDATLAQPALIIPSIQLNIRAGEFPPVETNGTRYLKLPINVF</sequence>
<keyword evidence="1" id="KW-0479">Metal-binding</keyword>
<evidence type="ECO:0000313" key="4">
    <source>
        <dbReference type="Proteomes" id="UP000054893"/>
    </source>
</evidence>
<name>A0A158FP33_CABSO</name>
<dbReference type="Pfam" id="PF00753">
    <property type="entry name" value="Lactamase_B"/>
    <property type="match status" value="1"/>
</dbReference>
<dbReference type="Gene3D" id="3.60.15.10">
    <property type="entry name" value="Ribonuclease Z/Hydroxyacylglutathione hydrolase-like"/>
    <property type="match status" value="1"/>
</dbReference>
<dbReference type="RefSeq" id="WP_060818130.1">
    <property type="nucleotide sequence ID" value="NZ_FCOC02000003.1"/>
</dbReference>
<dbReference type="AlphaFoldDB" id="A0A158FP33"/>
<dbReference type="CDD" id="cd07724">
    <property type="entry name" value="POD-like_MBL-fold"/>
    <property type="match status" value="1"/>
</dbReference>
<protein>
    <submittedName>
        <fullName evidence="3">Beta-lactamase domain-containing protein</fullName>
    </submittedName>
</protein>
<organism evidence="3 4">
    <name type="scientific">Caballeronia sordidicola</name>
    <name type="common">Burkholderia sordidicola</name>
    <dbReference type="NCBI Taxonomy" id="196367"/>
    <lineage>
        <taxon>Bacteria</taxon>
        <taxon>Pseudomonadati</taxon>
        <taxon>Pseudomonadota</taxon>
        <taxon>Betaproteobacteria</taxon>
        <taxon>Burkholderiales</taxon>
        <taxon>Burkholderiaceae</taxon>
        <taxon>Caballeronia</taxon>
    </lineage>
</organism>
<dbReference type="PANTHER" id="PTHR43084:SF1">
    <property type="entry name" value="PERSULFIDE DIOXYGENASE ETHE1, MITOCHONDRIAL"/>
    <property type="match status" value="1"/>
</dbReference>
<dbReference type="GO" id="GO:0006749">
    <property type="term" value="P:glutathione metabolic process"/>
    <property type="evidence" value="ECO:0007669"/>
    <property type="project" value="InterPro"/>
</dbReference>
<dbReference type="GO" id="GO:0050313">
    <property type="term" value="F:sulfur dioxygenase activity"/>
    <property type="evidence" value="ECO:0007669"/>
    <property type="project" value="InterPro"/>
</dbReference>
<dbReference type="Proteomes" id="UP000054893">
    <property type="component" value="Unassembled WGS sequence"/>
</dbReference>